<sequence>MGMAISFDPKGKPVEVEITPKNHYSPAVLTLRSEGQSVQLHLSDDVIADVAYAVNSHLDNIKYPQPVTPAAKEEIA</sequence>
<comment type="caution">
    <text evidence="1">The sequence shown here is derived from an EMBL/GenBank/DDBJ whole genome shotgun (WGS) entry which is preliminary data.</text>
</comment>
<dbReference type="EMBL" id="JAUSUY010000005">
    <property type="protein sequence ID" value="MDT3426110.1"/>
    <property type="molecule type" value="Genomic_DNA"/>
</dbReference>
<evidence type="ECO:0000313" key="2">
    <source>
        <dbReference type="Proteomes" id="UP001248709"/>
    </source>
</evidence>
<evidence type="ECO:0000313" key="1">
    <source>
        <dbReference type="EMBL" id="MDT3426110.1"/>
    </source>
</evidence>
<keyword evidence="2" id="KW-1185">Reference proteome</keyword>
<reference evidence="1 2" key="1">
    <citation type="submission" date="2023-07" db="EMBL/GenBank/DDBJ databases">
        <title>Genomic Encyclopedia of Type Strains, Phase IV (KMG-IV): sequencing the most valuable type-strain genomes for metagenomic binning, comparative biology and taxonomic classification.</title>
        <authorList>
            <person name="Goeker M."/>
        </authorList>
    </citation>
    <scope>NUCLEOTIDE SEQUENCE [LARGE SCALE GENOMIC DNA]</scope>
    <source>
        <strain evidence="1 2">T98</strain>
    </source>
</reference>
<proteinExistence type="predicted"/>
<protein>
    <submittedName>
        <fullName evidence="1">Uncharacterized protein</fullName>
    </submittedName>
</protein>
<accession>A0ABU3H5V1</accession>
<dbReference type="Proteomes" id="UP001248709">
    <property type="component" value="Unassembled WGS sequence"/>
</dbReference>
<dbReference type="RefSeq" id="WP_025701203.1">
    <property type="nucleotide sequence ID" value="NZ_JAUSUY010000005.1"/>
</dbReference>
<gene>
    <name evidence="1" type="ORF">J2Z22_001630</name>
</gene>
<organism evidence="1 2">
    <name type="scientific">Paenibacillus forsythiae</name>
    <dbReference type="NCBI Taxonomy" id="365616"/>
    <lineage>
        <taxon>Bacteria</taxon>
        <taxon>Bacillati</taxon>
        <taxon>Bacillota</taxon>
        <taxon>Bacilli</taxon>
        <taxon>Bacillales</taxon>
        <taxon>Paenibacillaceae</taxon>
        <taxon>Paenibacillus</taxon>
    </lineage>
</organism>
<name>A0ABU3H5V1_9BACL</name>